<accession>A0A8H6GSL1</accession>
<evidence type="ECO:0000313" key="4">
    <source>
        <dbReference type="Proteomes" id="UP000593570"/>
    </source>
</evidence>
<dbReference type="SUPFAM" id="SSF48452">
    <property type="entry name" value="TPR-like"/>
    <property type="match status" value="1"/>
</dbReference>
<evidence type="ECO:0000259" key="2">
    <source>
        <dbReference type="Pfam" id="PF17111"/>
    </source>
</evidence>
<organism evidence="3 4">
    <name type="scientific">Fusarium oxysporum f. sp. conglutinans</name>
    <dbReference type="NCBI Taxonomy" id="100902"/>
    <lineage>
        <taxon>Eukaryota</taxon>
        <taxon>Fungi</taxon>
        <taxon>Dikarya</taxon>
        <taxon>Ascomycota</taxon>
        <taxon>Pezizomycotina</taxon>
        <taxon>Sordariomycetes</taxon>
        <taxon>Hypocreomycetidae</taxon>
        <taxon>Hypocreales</taxon>
        <taxon>Nectriaceae</taxon>
        <taxon>Fusarium</taxon>
        <taxon>Fusarium oxysporum species complex</taxon>
    </lineage>
</organism>
<feature type="compositionally biased region" description="Polar residues" evidence="1">
    <location>
        <begin position="478"/>
        <end position="492"/>
    </location>
</feature>
<proteinExistence type="predicted"/>
<dbReference type="EMBL" id="JACDXP010000006">
    <property type="protein sequence ID" value="KAF6522510.1"/>
    <property type="molecule type" value="Genomic_DNA"/>
</dbReference>
<dbReference type="CDD" id="cd10170">
    <property type="entry name" value="ASKHA_NBD_HSP70"/>
    <property type="match status" value="1"/>
</dbReference>
<dbReference type="Gene3D" id="1.25.40.10">
    <property type="entry name" value="Tetratricopeptide repeat domain"/>
    <property type="match status" value="1"/>
</dbReference>
<feature type="region of interest" description="Disordered" evidence="1">
    <location>
        <begin position="454"/>
        <end position="493"/>
    </location>
</feature>
<evidence type="ECO:0000313" key="3">
    <source>
        <dbReference type="EMBL" id="KAF6522510.1"/>
    </source>
</evidence>
<dbReference type="PANTHER" id="PTHR14187">
    <property type="entry name" value="ALPHA KINASE/ELONGATION FACTOR 2 KINASE"/>
    <property type="match status" value="1"/>
</dbReference>
<comment type="caution">
    <text evidence="3">The sequence shown here is derived from an EMBL/GenBank/DDBJ whole genome shotgun (WGS) entry which is preliminary data.</text>
</comment>
<dbReference type="PANTHER" id="PTHR14187:SF79">
    <property type="entry name" value="HSP70 FAMILY PROTEIN (AFU_ORTHOLOGUE AFUA_1G15200)"/>
    <property type="match status" value="1"/>
</dbReference>
<gene>
    <name evidence="3" type="ORF">HZS61_014038</name>
</gene>
<dbReference type="InterPro" id="IPR031348">
    <property type="entry name" value="PigL_N"/>
</dbReference>
<dbReference type="Proteomes" id="UP000593570">
    <property type="component" value="Unassembled WGS sequence"/>
</dbReference>
<name>A0A8H6GSL1_FUSOX</name>
<feature type="domain" description="Azaphilone pigments biosynthesis cluster protein L N-terminal" evidence="2">
    <location>
        <begin position="1"/>
        <end position="184"/>
    </location>
</feature>
<dbReference type="Pfam" id="PF17111">
    <property type="entry name" value="PigL_N"/>
    <property type="match status" value="1"/>
</dbReference>
<dbReference type="AlphaFoldDB" id="A0A8H6GSL1"/>
<feature type="compositionally biased region" description="Low complexity" evidence="1">
    <location>
        <begin position="185"/>
        <end position="194"/>
    </location>
</feature>
<protein>
    <recommendedName>
        <fullName evidence="2">Azaphilone pigments biosynthesis cluster protein L N-terminal domain-containing protein</fullName>
    </recommendedName>
</protein>
<dbReference type="InterPro" id="IPR011990">
    <property type="entry name" value="TPR-like_helical_dom_sf"/>
</dbReference>
<reference evidence="3 4" key="1">
    <citation type="journal article" date="2020" name="bioRxiv">
        <title>A chromosome-scale genome assembly for the Fusarium oxysporum strain Fo5176 to establish a model Arabidopsis-fungal pathosystem.</title>
        <authorList>
            <person name="Fokkens L."/>
            <person name="Guo L."/>
            <person name="Dora S."/>
            <person name="Wang B."/>
            <person name="Ye K."/>
            <person name="Sanchez-Rodriguez C."/>
            <person name="Croll D."/>
        </authorList>
    </citation>
    <scope>NUCLEOTIDE SEQUENCE [LARGE SCALE GENOMIC DNA]</scope>
    <source>
        <strain evidence="3 4">Fo5176</strain>
    </source>
</reference>
<sequence length="786" mass="87787">MDPLSIASGAAGLAISCATIVKTLYTWIDDTVDVDENVSNLFEEVSILSRVLDSVSNASGRVPQAVVAEIDPGNALWGSISATLDDIKNTFNKLNQLMAELEKTSLFSRGFLRKPTKQIKFSLRSKDITIYKDRIKSYNTAMTSAFQMINVCLLIHSNSSQDSVFKVLSGLKSQLRHVEFALHTSSSASPGPSSGREEDDRATQNLRQFVQVAENFHSSASTILREGPRSTVWGGSIMGDPLTEAQTSMIERWIPPPVNEESRSPVDADSDSETEFARRIEELAIKNEADGDHAKAEQFYRGAIEHGESSSRPKKWTEADEVITPIAFERKTNDILVYHGMHALALAYLDDSKLEEAEKYCKRALWGKRKVLGKDHLSCWETLTLLVSICTARNKTMEAEVHRSFIPNYETIAIDPEALTYLDRSVGSLGRPSHDSDMVPQTQQPLAFQQEYPHSQPYTTAGSGPVPSPGSFQYPKTFGSQYTSPPIPNSHQVGWGHDIANALGPTGYPKPGVQKVAGLPLFLIQETEESIPLPGIPPGLNAVDISADFLYEVRRAIRTQLQQRIGSKFLENEQRIHWIVTTPEIWADKDKTLWKRVLERAGYLRDENDTRLSPTLIAQKFAEIVRTKIDRMRLPDGSKTARKVYAKCIGDFERRIMLEFRNNGQEWDIDVAIETEFPEAGIKEGYMTYTNDEILSCFQPITDGITAMMAYTMGEVFKTGNIIQGIILAGEFCTSEYLLREIKLKLPENLRHKVCPPMEPATQVVTGAAHLELTRYLAGGQRYVQL</sequence>
<evidence type="ECO:0000256" key="1">
    <source>
        <dbReference type="SAM" id="MobiDB-lite"/>
    </source>
</evidence>
<feature type="region of interest" description="Disordered" evidence="1">
    <location>
        <begin position="182"/>
        <end position="202"/>
    </location>
</feature>